<name>A0A1D1W8W8_RAMVA</name>
<protein>
    <submittedName>
        <fullName evidence="1">Uncharacterized protein</fullName>
    </submittedName>
</protein>
<evidence type="ECO:0000313" key="1">
    <source>
        <dbReference type="EMBL" id="GAV09801.1"/>
    </source>
</evidence>
<dbReference type="AlphaFoldDB" id="A0A1D1W8W8"/>
<accession>A0A1D1W8W8</accession>
<evidence type="ECO:0000313" key="2">
    <source>
        <dbReference type="Proteomes" id="UP000186922"/>
    </source>
</evidence>
<dbReference type="EMBL" id="BDGG01000028">
    <property type="protein sequence ID" value="GAV09801.1"/>
    <property type="molecule type" value="Genomic_DNA"/>
</dbReference>
<proteinExistence type="predicted"/>
<dbReference type="Proteomes" id="UP000186922">
    <property type="component" value="Unassembled WGS sequence"/>
</dbReference>
<gene>
    <name evidence="1" type="primary">RvY_19282</name>
    <name evidence="1" type="synonym">RvY_19282.2</name>
    <name evidence="1" type="ORF">RvY_19282-2</name>
</gene>
<organism evidence="1 2">
    <name type="scientific">Ramazzottius varieornatus</name>
    <name type="common">Water bear</name>
    <name type="synonym">Tardigrade</name>
    <dbReference type="NCBI Taxonomy" id="947166"/>
    <lineage>
        <taxon>Eukaryota</taxon>
        <taxon>Metazoa</taxon>
        <taxon>Ecdysozoa</taxon>
        <taxon>Tardigrada</taxon>
        <taxon>Eutardigrada</taxon>
        <taxon>Parachela</taxon>
        <taxon>Hypsibioidea</taxon>
        <taxon>Ramazzottiidae</taxon>
        <taxon>Ramazzottius</taxon>
    </lineage>
</organism>
<reference evidence="1 2" key="1">
    <citation type="journal article" date="2016" name="Nat. Commun.">
        <title>Extremotolerant tardigrade genome and improved radiotolerance of human cultured cells by tardigrade-unique protein.</title>
        <authorList>
            <person name="Hashimoto T."/>
            <person name="Horikawa D.D."/>
            <person name="Saito Y."/>
            <person name="Kuwahara H."/>
            <person name="Kozuka-Hata H."/>
            <person name="Shin-I T."/>
            <person name="Minakuchi Y."/>
            <person name="Ohishi K."/>
            <person name="Motoyama A."/>
            <person name="Aizu T."/>
            <person name="Enomoto A."/>
            <person name="Kondo K."/>
            <person name="Tanaka S."/>
            <person name="Hara Y."/>
            <person name="Koshikawa S."/>
            <person name="Sagara H."/>
            <person name="Miura T."/>
            <person name="Yokobori S."/>
            <person name="Miyagawa K."/>
            <person name="Suzuki Y."/>
            <person name="Kubo T."/>
            <person name="Oyama M."/>
            <person name="Kohara Y."/>
            <person name="Fujiyama A."/>
            <person name="Arakawa K."/>
            <person name="Katayama T."/>
            <person name="Toyoda A."/>
            <person name="Kunieda T."/>
        </authorList>
    </citation>
    <scope>NUCLEOTIDE SEQUENCE [LARGE SCALE GENOMIC DNA]</scope>
    <source>
        <strain evidence="1 2">YOKOZUNA-1</strain>
    </source>
</reference>
<keyword evidence="2" id="KW-1185">Reference proteome</keyword>
<sequence length="179" mass="20205">MTAPLFCPATPKEQSTKFKQQQLLCIVCRASPEVTVAFAEVPSTHSENFVLCVEVYHLHNGNFYDSDHWRSCASRFDFGGHLALGIRFGLIRLHECSTYDCRLRPSRFPPADCRPNDLVSVPGQVHQDDASLQHGQHHLRHRLSTSLRDENESASSYCLFALNCEMFSCAYRSEVGDAI</sequence>
<comment type="caution">
    <text evidence="1">The sequence shown here is derived from an EMBL/GenBank/DDBJ whole genome shotgun (WGS) entry which is preliminary data.</text>
</comment>